<sequence length="251" mass="26033">MVRTAAWTVPVVSVAATAPAFAASPCSDRYGYVLRWGTTSYSRTDARSSSASVTSGDSSAVGVTFASVSSSTANVPDAARNLTIPANTGTGTTADPVVTSLGGRAGERGVMLYHATSTIGRANRQDVTITFSRPVRGLKFWVTDIDTITSPAYSDRVELVGYSSSNAVVGFGFANDGVTGSGTQADPWLRASNANVNENAAGAQVSVDFTATSPTAATDVKRIVLTYWNATGGTQYHRIYLGNLSFTAIGC</sequence>
<evidence type="ECO:0000256" key="1">
    <source>
        <dbReference type="SAM" id="SignalP"/>
    </source>
</evidence>
<gene>
    <name evidence="2" type="ORF">EUA93_10040</name>
</gene>
<name>A0A4Q2RZD0_9ACTN</name>
<dbReference type="AlphaFoldDB" id="A0A4Q2RZD0"/>
<proteinExistence type="predicted"/>
<comment type="caution">
    <text evidence="2">The sequence shown here is derived from an EMBL/GenBank/DDBJ whole genome shotgun (WGS) entry which is preliminary data.</text>
</comment>
<protein>
    <submittedName>
        <fullName evidence="2">Uncharacterized protein</fullName>
    </submittedName>
</protein>
<reference evidence="2 3" key="1">
    <citation type="submission" date="2019-01" db="EMBL/GenBank/DDBJ databases">
        <title>Novel species of Nocardioides.</title>
        <authorList>
            <person name="Liu Q."/>
            <person name="Xin Y.-H."/>
        </authorList>
    </citation>
    <scope>NUCLEOTIDE SEQUENCE [LARGE SCALE GENOMIC DNA]</scope>
    <source>
        <strain evidence="2 3">CGMCC 4.6882</strain>
    </source>
</reference>
<dbReference type="Proteomes" id="UP000294071">
    <property type="component" value="Unassembled WGS sequence"/>
</dbReference>
<organism evidence="2 3">
    <name type="scientific">Nocardioides oleivorans</name>
    <dbReference type="NCBI Taxonomy" id="273676"/>
    <lineage>
        <taxon>Bacteria</taxon>
        <taxon>Bacillati</taxon>
        <taxon>Actinomycetota</taxon>
        <taxon>Actinomycetes</taxon>
        <taxon>Propionibacteriales</taxon>
        <taxon>Nocardioidaceae</taxon>
        <taxon>Nocardioides</taxon>
    </lineage>
</organism>
<keyword evidence="1" id="KW-0732">Signal</keyword>
<evidence type="ECO:0000313" key="3">
    <source>
        <dbReference type="Proteomes" id="UP000294071"/>
    </source>
</evidence>
<keyword evidence="3" id="KW-1185">Reference proteome</keyword>
<accession>A0A4Q2RZD0</accession>
<evidence type="ECO:0000313" key="2">
    <source>
        <dbReference type="EMBL" id="RYB94651.1"/>
    </source>
</evidence>
<feature type="chain" id="PRO_5020287735" evidence="1">
    <location>
        <begin position="23"/>
        <end position="251"/>
    </location>
</feature>
<dbReference type="EMBL" id="SDWT01000001">
    <property type="protein sequence ID" value="RYB94651.1"/>
    <property type="molecule type" value="Genomic_DNA"/>
</dbReference>
<feature type="signal peptide" evidence="1">
    <location>
        <begin position="1"/>
        <end position="22"/>
    </location>
</feature>